<keyword evidence="2" id="KW-0808">Transferase</keyword>
<feature type="non-terminal residue" evidence="3">
    <location>
        <position position="1"/>
    </location>
</feature>
<dbReference type="Gene3D" id="3.40.50.150">
    <property type="entry name" value="Vaccinia Virus protein VP39"/>
    <property type="match status" value="1"/>
</dbReference>
<keyword evidence="1 2" id="KW-0949">S-adenosyl-L-methionine</keyword>
<feature type="non-terminal residue" evidence="3">
    <location>
        <position position="216"/>
    </location>
</feature>
<gene>
    <name evidence="3" type="ORF">PFISCL1PPCAC_10571</name>
</gene>
<evidence type="ECO:0000313" key="3">
    <source>
        <dbReference type="EMBL" id="GMT19274.1"/>
    </source>
</evidence>
<dbReference type="Pfam" id="PF06325">
    <property type="entry name" value="PrmA"/>
    <property type="match status" value="1"/>
</dbReference>
<dbReference type="SUPFAM" id="SSF53335">
    <property type="entry name" value="S-adenosyl-L-methionine-dependent methyltransferases"/>
    <property type="match status" value="1"/>
</dbReference>
<dbReference type="PANTHER" id="PTHR11006:SF4">
    <property type="entry name" value="PROTEIN ARGININE N-METHYLTRANSFERASE 7"/>
    <property type="match status" value="1"/>
</dbReference>
<keyword evidence="4" id="KW-1185">Reference proteome</keyword>
<accession>A0AAV5VLL2</accession>
<evidence type="ECO:0000256" key="2">
    <source>
        <dbReference type="PROSITE-ProRule" id="PRU01015"/>
    </source>
</evidence>
<dbReference type="InterPro" id="IPR025799">
    <property type="entry name" value="Arg_MeTrfase"/>
</dbReference>
<sequence>EEETHKVFKEKINHLTGEREWTVADDDYDLIQEVARSRFGDMILDYDRNDRYEAALITVIKEKKSKGEYVHVLDIGTGTGLLSLMAARAGADRVTALEVFTPMAECAKKIIGQSEYADKITVIANRSTDLSHLGEKPNVIVAEVFDTELIGEGALRTFKEALENLVQPGCRVIPATAKFYVQGVESSTLCRFNNLPSIDGKREESERKEIMDIPEK</sequence>
<dbReference type="GO" id="GO:0042054">
    <property type="term" value="F:histone methyltransferase activity"/>
    <property type="evidence" value="ECO:0007669"/>
    <property type="project" value="TreeGrafter"/>
</dbReference>
<dbReference type="AlphaFoldDB" id="A0AAV5VLL2"/>
<dbReference type="GO" id="GO:0032259">
    <property type="term" value="P:methylation"/>
    <property type="evidence" value="ECO:0007669"/>
    <property type="project" value="UniProtKB-KW"/>
</dbReference>
<dbReference type="CDD" id="cd02440">
    <property type="entry name" value="AdoMet_MTases"/>
    <property type="match status" value="1"/>
</dbReference>
<reference evidence="3" key="1">
    <citation type="submission" date="2023-10" db="EMBL/GenBank/DDBJ databases">
        <title>Genome assembly of Pristionchus species.</title>
        <authorList>
            <person name="Yoshida K."/>
            <person name="Sommer R.J."/>
        </authorList>
    </citation>
    <scope>NUCLEOTIDE SEQUENCE</scope>
    <source>
        <strain evidence="3">RS5133</strain>
    </source>
</reference>
<dbReference type="Proteomes" id="UP001432322">
    <property type="component" value="Unassembled WGS sequence"/>
</dbReference>
<dbReference type="EMBL" id="BTSY01000003">
    <property type="protein sequence ID" value="GMT19274.1"/>
    <property type="molecule type" value="Genomic_DNA"/>
</dbReference>
<dbReference type="GO" id="GO:0016274">
    <property type="term" value="F:protein-arginine N-methyltransferase activity"/>
    <property type="evidence" value="ECO:0007669"/>
    <property type="project" value="InterPro"/>
</dbReference>
<protein>
    <submittedName>
        <fullName evidence="3">Uncharacterized protein</fullName>
    </submittedName>
</protein>
<dbReference type="FunFam" id="3.40.50.150:FF:000071">
    <property type="entry name" value="Protein arginine N-methyltransferase 7"/>
    <property type="match status" value="1"/>
</dbReference>
<dbReference type="InterPro" id="IPR029063">
    <property type="entry name" value="SAM-dependent_MTases_sf"/>
</dbReference>
<keyword evidence="2" id="KW-0489">Methyltransferase</keyword>
<evidence type="ECO:0000313" key="4">
    <source>
        <dbReference type="Proteomes" id="UP001432322"/>
    </source>
</evidence>
<evidence type="ECO:0000256" key="1">
    <source>
        <dbReference type="ARBA" id="ARBA00022691"/>
    </source>
</evidence>
<dbReference type="PANTHER" id="PTHR11006">
    <property type="entry name" value="PROTEIN ARGININE N-METHYLTRANSFERASE"/>
    <property type="match status" value="1"/>
</dbReference>
<proteinExistence type="predicted"/>
<organism evidence="3 4">
    <name type="scientific">Pristionchus fissidentatus</name>
    <dbReference type="NCBI Taxonomy" id="1538716"/>
    <lineage>
        <taxon>Eukaryota</taxon>
        <taxon>Metazoa</taxon>
        <taxon>Ecdysozoa</taxon>
        <taxon>Nematoda</taxon>
        <taxon>Chromadorea</taxon>
        <taxon>Rhabditida</taxon>
        <taxon>Rhabditina</taxon>
        <taxon>Diplogasteromorpha</taxon>
        <taxon>Diplogasteroidea</taxon>
        <taxon>Neodiplogasteridae</taxon>
        <taxon>Pristionchus</taxon>
    </lineage>
</organism>
<dbReference type="PROSITE" id="PS51678">
    <property type="entry name" value="SAM_MT_PRMT"/>
    <property type="match status" value="1"/>
</dbReference>
<comment type="caution">
    <text evidence="3">The sequence shown here is derived from an EMBL/GenBank/DDBJ whole genome shotgun (WGS) entry which is preliminary data.</text>
</comment>
<name>A0AAV5VLL2_9BILA</name>